<dbReference type="InterPro" id="IPR036397">
    <property type="entry name" value="RNaseH_sf"/>
</dbReference>
<accession>A0ABM0ZZ78</accession>
<sequence length="194" mass="21520">MVNKCNTCAKLGPVQKEPLFPSSLPDRPWSRSLAMDLFDIKGQTYIVVVDYYSHWVVLSLLEKLNSVFDIKSIFATYGIPEAVVSDNGPQFSSASFQAFAKEFGFIHITSSPRYPQSKVTTEKGSTVYRNRSHLLATPEPTTTQEPGDNTPSSTRQPDTPSPARESAQTAEAPAETPCVSRYGREMRVPTRLDL</sequence>
<dbReference type="SUPFAM" id="SSF53098">
    <property type="entry name" value="Ribonuclease H-like"/>
    <property type="match status" value="1"/>
</dbReference>
<gene>
    <name evidence="4" type="primary">LOC106011670</name>
</gene>
<dbReference type="PROSITE" id="PS50994">
    <property type="entry name" value="INTEGRASE"/>
    <property type="match status" value="1"/>
</dbReference>
<dbReference type="Gene3D" id="3.30.420.10">
    <property type="entry name" value="Ribonuclease H-like superfamily/Ribonuclease H"/>
    <property type="match status" value="1"/>
</dbReference>
<feature type="domain" description="Integrase catalytic" evidence="2">
    <location>
        <begin position="24"/>
        <end position="181"/>
    </location>
</feature>
<dbReference type="InterPro" id="IPR050951">
    <property type="entry name" value="Retrovirus_Pol_polyprotein"/>
</dbReference>
<feature type="compositionally biased region" description="Basic and acidic residues" evidence="1">
    <location>
        <begin position="182"/>
        <end position="194"/>
    </location>
</feature>
<dbReference type="GeneID" id="106011670"/>
<evidence type="ECO:0000259" key="2">
    <source>
        <dbReference type="PROSITE" id="PS50994"/>
    </source>
</evidence>
<dbReference type="PANTHER" id="PTHR37984">
    <property type="entry name" value="PROTEIN CBG26694"/>
    <property type="match status" value="1"/>
</dbReference>
<proteinExistence type="predicted"/>
<evidence type="ECO:0000256" key="1">
    <source>
        <dbReference type="SAM" id="MobiDB-lite"/>
    </source>
</evidence>
<dbReference type="InterPro" id="IPR001584">
    <property type="entry name" value="Integrase_cat-core"/>
</dbReference>
<name>A0ABM0ZZ78_APLCA</name>
<dbReference type="Pfam" id="PF00665">
    <property type="entry name" value="rve"/>
    <property type="match status" value="1"/>
</dbReference>
<dbReference type="Proteomes" id="UP000694888">
    <property type="component" value="Unplaced"/>
</dbReference>
<reference evidence="4" key="1">
    <citation type="submission" date="2025-08" db="UniProtKB">
        <authorList>
            <consortium name="RefSeq"/>
        </authorList>
    </citation>
    <scope>IDENTIFICATION</scope>
</reference>
<evidence type="ECO:0000313" key="4">
    <source>
        <dbReference type="RefSeq" id="XP_012937556.1"/>
    </source>
</evidence>
<dbReference type="PANTHER" id="PTHR37984:SF9">
    <property type="entry name" value="INTEGRASE CATALYTIC DOMAIN-CONTAINING PROTEIN"/>
    <property type="match status" value="1"/>
</dbReference>
<evidence type="ECO:0000313" key="3">
    <source>
        <dbReference type="Proteomes" id="UP000694888"/>
    </source>
</evidence>
<keyword evidence="3" id="KW-1185">Reference proteome</keyword>
<feature type="region of interest" description="Disordered" evidence="1">
    <location>
        <begin position="115"/>
        <end position="194"/>
    </location>
</feature>
<feature type="compositionally biased region" description="Polar residues" evidence="1">
    <location>
        <begin position="115"/>
        <end position="129"/>
    </location>
</feature>
<feature type="compositionally biased region" description="Polar residues" evidence="1">
    <location>
        <begin position="139"/>
        <end position="158"/>
    </location>
</feature>
<organism evidence="3 4">
    <name type="scientific">Aplysia californica</name>
    <name type="common">California sea hare</name>
    <dbReference type="NCBI Taxonomy" id="6500"/>
    <lineage>
        <taxon>Eukaryota</taxon>
        <taxon>Metazoa</taxon>
        <taxon>Spiralia</taxon>
        <taxon>Lophotrochozoa</taxon>
        <taxon>Mollusca</taxon>
        <taxon>Gastropoda</taxon>
        <taxon>Heterobranchia</taxon>
        <taxon>Euthyneura</taxon>
        <taxon>Tectipleura</taxon>
        <taxon>Aplysiida</taxon>
        <taxon>Aplysioidea</taxon>
        <taxon>Aplysiidae</taxon>
        <taxon>Aplysia</taxon>
    </lineage>
</organism>
<protein>
    <submittedName>
        <fullName evidence="4">Uncharacterized protein K02A2.6-like</fullName>
    </submittedName>
</protein>
<dbReference type="InterPro" id="IPR012337">
    <property type="entry name" value="RNaseH-like_sf"/>
</dbReference>
<dbReference type="RefSeq" id="XP_012937556.1">
    <property type="nucleotide sequence ID" value="XM_013082102.1"/>
</dbReference>